<dbReference type="InterPro" id="IPR014031">
    <property type="entry name" value="Ketoacyl_synth_C"/>
</dbReference>
<dbReference type="GO" id="GO:0004315">
    <property type="term" value="F:3-oxoacyl-[acyl-carrier-protein] synthase activity"/>
    <property type="evidence" value="ECO:0007669"/>
    <property type="project" value="TreeGrafter"/>
</dbReference>
<dbReference type="SMART" id="SM00825">
    <property type="entry name" value="PKS_KS"/>
    <property type="match status" value="1"/>
</dbReference>
<evidence type="ECO:0000259" key="5">
    <source>
        <dbReference type="PROSITE" id="PS52004"/>
    </source>
</evidence>
<evidence type="ECO:0000256" key="4">
    <source>
        <dbReference type="RuleBase" id="RU003694"/>
    </source>
</evidence>
<dbReference type="InterPro" id="IPR014030">
    <property type="entry name" value="Ketoacyl_synth_N"/>
</dbReference>
<comment type="caution">
    <text evidence="6">The sequence shown here is derived from an EMBL/GenBank/DDBJ whole genome shotgun (WGS) entry which is preliminary data.</text>
</comment>
<gene>
    <name evidence="6" type="ORF">C4K68_03085</name>
</gene>
<accession>A0A2S5KWF2</accession>
<evidence type="ECO:0000313" key="6">
    <source>
        <dbReference type="EMBL" id="PPC78839.1"/>
    </source>
</evidence>
<protein>
    <submittedName>
        <fullName evidence="6">Beta-ketoacyl synthase</fullName>
    </submittedName>
</protein>
<proteinExistence type="inferred from homology"/>
<dbReference type="GO" id="GO:0005829">
    <property type="term" value="C:cytosol"/>
    <property type="evidence" value="ECO:0007669"/>
    <property type="project" value="TreeGrafter"/>
</dbReference>
<dbReference type="EMBL" id="PRLP01000009">
    <property type="protein sequence ID" value="PPC78839.1"/>
    <property type="molecule type" value="Genomic_DNA"/>
</dbReference>
<evidence type="ECO:0000256" key="1">
    <source>
        <dbReference type="ARBA" id="ARBA00005194"/>
    </source>
</evidence>
<dbReference type="CDD" id="cd00828">
    <property type="entry name" value="elong_cond_enzymes"/>
    <property type="match status" value="1"/>
</dbReference>
<dbReference type="Pfam" id="PF02801">
    <property type="entry name" value="Ketoacyl-synt_C"/>
    <property type="match status" value="1"/>
</dbReference>
<organism evidence="6 7">
    <name type="scientific">Proteobacteria bacterium 228</name>
    <dbReference type="NCBI Taxonomy" id="2083153"/>
    <lineage>
        <taxon>Bacteria</taxon>
        <taxon>Pseudomonadati</taxon>
        <taxon>Pseudomonadota</taxon>
    </lineage>
</organism>
<dbReference type="PANTHER" id="PTHR11712">
    <property type="entry name" value="POLYKETIDE SYNTHASE-RELATED"/>
    <property type="match status" value="1"/>
</dbReference>
<dbReference type="InterPro" id="IPR020841">
    <property type="entry name" value="PKS_Beta-ketoAc_synthase_dom"/>
</dbReference>
<evidence type="ECO:0000256" key="3">
    <source>
        <dbReference type="ARBA" id="ARBA00022679"/>
    </source>
</evidence>
<dbReference type="SUPFAM" id="SSF53901">
    <property type="entry name" value="Thiolase-like"/>
    <property type="match status" value="2"/>
</dbReference>
<dbReference type="InterPro" id="IPR047224">
    <property type="entry name" value="FAS_alpha_su_C"/>
</dbReference>
<sequence length="637" mass="68996">MSHLPVIVGFGGVNASGRASFHHSYRRQVIDQLSEDTSQQTWLSLATMMGLTKSENGQFFDAQNQPLSAREVVSLFGDYIRNNTQIRRINHEAFDVNNVPHHVASKLAPTENSPHQFIIRQRHMPEHVPSSWQLQDLGNGYLQITTAEPLDVMLYDYRSAPVQSGGQLPTGFLPGELYQSRNHPRALQMTVFGASDCLGSMGIDWSLIRGRVAPDQIAVYAGNSIGQLDDHGFGGMLKSHYMGKRVTSKQMPLGYGQMPADFINAYVLGSVGSTGTSLGACASFLYNLQMAVRDIRSGVKKVVMVGGSDTPITPEIIEGFRAMGALAEDKNLRDLDGIAELTEEQYRRACRPFSTNCGFTVGESAQFIMLMADDLAVELGAQVFGSVPDVFVNADGHKKSISAPGIGNYLTLGKAAGLVKAILGEKALRHRTFVHAHGTSTPQNRVTESHVLNEIAKAFKIPSWKVAAIKCYLGHSQGTAAGDQLTNALGVWAYGLIPGIGTIDHVADDVHSSNLMIRAEHHHVGTDGMDAIFLNSKGFGGNNASTAVLSPEVTMQMLSKKHGGKVIDAMRSRQEQAIEKASAYDQEATKGTARPLYLFGQNVLEGEDLAISENAITLPGFENPVSLELENPFGDMV</sequence>
<comment type="pathway">
    <text evidence="1">Lipid metabolism; fatty acid biosynthesis.</text>
</comment>
<dbReference type="InterPro" id="IPR016039">
    <property type="entry name" value="Thiolase-like"/>
</dbReference>
<dbReference type="Proteomes" id="UP000238196">
    <property type="component" value="Unassembled WGS sequence"/>
</dbReference>
<feature type="domain" description="Ketosynthase family 3 (KS3)" evidence="5">
    <location>
        <begin position="1"/>
        <end position="550"/>
    </location>
</feature>
<reference evidence="6 7" key="1">
    <citation type="submission" date="2018-02" db="EMBL/GenBank/DDBJ databases">
        <title>novel marine gammaproteobacteria from coastal saline agro ecosystem.</title>
        <authorList>
            <person name="Krishnan R."/>
            <person name="Ramesh Kumar N."/>
        </authorList>
    </citation>
    <scope>NUCLEOTIDE SEQUENCE [LARGE SCALE GENOMIC DNA]</scope>
    <source>
        <strain evidence="6 7">228</strain>
    </source>
</reference>
<dbReference type="Pfam" id="PF00109">
    <property type="entry name" value="ketoacyl-synt"/>
    <property type="match status" value="1"/>
</dbReference>
<evidence type="ECO:0000313" key="7">
    <source>
        <dbReference type="Proteomes" id="UP000238196"/>
    </source>
</evidence>
<dbReference type="InterPro" id="IPR000794">
    <property type="entry name" value="Beta-ketoacyl_synthase"/>
</dbReference>
<dbReference type="AlphaFoldDB" id="A0A2S5KWF2"/>
<keyword evidence="3 4" id="KW-0808">Transferase</keyword>
<comment type="similarity">
    <text evidence="2 4">Belongs to the thiolase-like superfamily. Beta-ketoacyl-ACP synthases family.</text>
</comment>
<dbReference type="Gene3D" id="3.40.47.10">
    <property type="match status" value="1"/>
</dbReference>
<evidence type="ECO:0000256" key="2">
    <source>
        <dbReference type="ARBA" id="ARBA00008467"/>
    </source>
</evidence>
<dbReference type="PANTHER" id="PTHR11712:SF336">
    <property type="entry name" value="3-OXOACYL-[ACYL-CARRIER-PROTEIN] SYNTHASE, MITOCHONDRIAL"/>
    <property type="match status" value="1"/>
</dbReference>
<dbReference type="PROSITE" id="PS52004">
    <property type="entry name" value="KS3_2"/>
    <property type="match status" value="1"/>
</dbReference>
<name>A0A2S5KWF2_9PROT</name>
<dbReference type="OrthoDB" id="9784825at2"/>
<dbReference type="GO" id="GO:0006633">
    <property type="term" value="P:fatty acid biosynthetic process"/>
    <property type="evidence" value="ECO:0007669"/>
    <property type="project" value="TreeGrafter"/>
</dbReference>